<reference evidence="1" key="1">
    <citation type="submission" date="2023-04" db="EMBL/GenBank/DDBJ databases">
        <title>Ambrosiozyma monospora NBRC 10751.</title>
        <authorList>
            <person name="Ichikawa N."/>
            <person name="Sato H."/>
            <person name="Tonouchi N."/>
        </authorList>
    </citation>
    <scope>NUCLEOTIDE SEQUENCE</scope>
    <source>
        <strain evidence="1">NBRC 10751</strain>
    </source>
</reference>
<name>A0ACB5U687_AMBMO</name>
<evidence type="ECO:0000313" key="1">
    <source>
        <dbReference type="EMBL" id="GMF02238.1"/>
    </source>
</evidence>
<evidence type="ECO:0000313" key="2">
    <source>
        <dbReference type="Proteomes" id="UP001165064"/>
    </source>
</evidence>
<accession>A0ACB5U687</accession>
<gene>
    <name evidence="1" type="ORF">Amon02_001139600</name>
</gene>
<dbReference type="EMBL" id="BSXS01012376">
    <property type="protein sequence ID" value="GMF02238.1"/>
    <property type="molecule type" value="Genomic_DNA"/>
</dbReference>
<comment type="caution">
    <text evidence="1">The sequence shown here is derived from an EMBL/GenBank/DDBJ whole genome shotgun (WGS) entry which is preliminary data.</text>
</comment>
<organism evidence="1 2">
    <name type="scientific">Ambrosiozyma monospora</name>
    <name type="common">Yeast</name>
    <name type="synonym">Endomycopsis monosporus</name>
    <dbReference type="NCBI Taxonomy" id="43982"/>
    <lineage>
        <taxon>Eukaryota</taxon>
        <taxon>Fungi</taxon>
        <taxon>Dikarya</taxon>
        <taxon>Ascomycota</taxon>
        <taxon>Saccharomycotina</taxon>
        <taxon>Pichiomycetes</taxon>
        <taxon>Pichiales</taxon>
        <taxon>Pichiaceae</taxon>
        <taxon>Ambrosiozyma</taxon>
    </lineage>
</organism>
<keyword evidence="2" id="KW-1185">Reference proteome</keyword>
<proteinExistence type="predicted"/>
<dbReference type="Proteomes" id="UP001165064">
    <property type="component" value="Unassembled WGS sequence"/>
</dbReference>
<protein>
    <submittedName>
        <fullName evidence="1">Unnamed protein product</fullName>
    </submittedName>
</protein>
<sequence>MSRSENMIFLFSKVIQQMQHANNKNTHSLAFVDFLDIWEYILLKQIRMEYYQPCEMPIIDYILLKSQQDNNIQSFFGAGPRRRRGGGVSNCFQLFVEFLRRNQTRVNLDMYFPILFLWFDRFIGNYDSFEFKSLMELLGLALNDRAVRINKIPKDKKHQQLQGQSAESQLSDYYPSSIEIKNKKSLSWLARHLFGMKNKTFIKNVLNARIEMLCNDPNDHKKKFYRKVDREVLLLNFMIRSYTGMKLNTRDRSVFPINLELFNEVEELLDSVTLFKTNVYLDRPSRADDTTSAENNDEVNENQLAATISDEELNHAVDTMLDSKTDVKYMTVDEYYDDAFNIDTAECHRRW</sequence>